<accession>A0A1I7TPH1</accession>
<sequence length="336" mass="40235">MSDEFNFFDSEDFDSEIFVDETERRKASKQEKTELLEFIGGFSKWSDLDEDTQMHIINQLDFRSKCSLSICSKSNNRLVKEAILFKNDKKNDGIRMRFHNLKAMFKSDSEQKKQENVTVKKMILNPQIEFQLENLKVFQFVFYDSIELLKYWVDRLTPNTKLEYFYLKQQYWYRRQSCKIPFEVINHPAIINATHLKIPLQIEMSDEQFFTLKASRLVLSTKELFPAQCFELIRRWVDDELDFDMKQCFIDTEQNFFHNLERILDQFDATEYRWTDSRIQFDFELPLPCIARSLDVCRTSLLPISSRIPSTQHQPSPFQDNLVLHELLLLPVLFFL</sequence>
<evidence type="ECO:0000313" key="3">
    <source>
        <dbReference type="WBParaSite" id="Csp11.Scaffold629.g10478.t2"/>
    </source>
</evidence>
<dbReference type="AlphaFoldDB" id="A0A1I7TPH1"/>
<evidence type="ECO:0000259" key="1">
    <source>
        <dbReference type="Pfam" id="PF00646"/>
    </source>
</evidence>
<name>A0A1I7TPH1_9PELO</name>
<reference evidence="3" key="1">
    <citation type="submission" date="2016-11" db="UniProtKB">
        <authorList>
            <consortium name="WormBaseParasite"/>
        </authorList>
    </citation>
    <scope>IDENTIFICATION</scope>
</reference>
<dbReference type="Proteomes" id="UP000095282">
    <property type="component" value="Unplaced"/>
</dbReference>
<dbReference type="WBParaSite" id="Csp11.Scaffold629.g10478.t2">
    <property type="protein sequence ID" value="Csp11.Scaffold629.g10478.t2"/>
    <property type="gene ID" value="Csp11.Scaffold629.g10478"/>
</dbReference>
<keyword evidence="2" id="KW-1185">Reference proteome</keyword>
<protein>
    <submittedName>
        <fullName evidence="3">F-box domain-containing protein</fullName>
    </submittedName>
</protein>
<dbReference type="InterPro" id="IPR001810">
    <property type="entry name" value="F-box_dom"/>
</dbReference>
<proteinExistence type="predicted"/>
<organism evidence="2 3">
    <name type="scientific">Caenorhabditis tropicalis</name>
    <dbReference type="NCBI Taxonomy" id="1561998"/>
    <lineage>
        <taxon>Eukaryota</taxon>
        <taxon>Metazoa</taxon>
        <taxon>Ecdysozoa</taxon>
        <taxon>Nematoda</taxon>
        <taxon>Chromadorea</taxon>
        <taxon>Rhabditida</taxon>
        <taxon>Rhabditina</taxon>
        <taxon>Rhabditomorpha</taxon>
        <taxon>Rhabditoidea</taxon>
        <taxon>Rhabditidae</taxon>
        <taxon>Peloderinae</taxon>
        <taxon>Caenorhabditis</taxon>
    </lineage>
</organism>
<dbReference type="Pfam" id="PF00646">
    <property type="entry name" value="F-box"/>
    <property type="match status" value="1"/>
</dbReference>
<evidence type="ECO:0000313" key="2">
    <source>
        <dbReference type="Proteomes" id="UP000095282"/>
    </source>
</evidence>
<feature type="domain" description="F-box" evidence="1">
    <location>
        <begin position="45"/>
        <end position="84"/>
    </location>
</feature>